<evidence type="ECO:0000256" key="5">
    <source>
        <dbReference type="PROSITE-ProRule" id="PRU10141"/>
    </source>
</evidence>
<proteinExistence type="predicted"/>
<keyword evidence="2 5" id="KW-0547">Nucleotide-binding</keyword>
<dbReference type="GO" id="GO:0005524">
    <property type="term" value="F:ATP binding"/>
    <property type="evidence" value="ECO:0007669"/>
    <property type="project" value="UniProtKB-UniRule"/>
</dbReference>
<feature type="compositionally biased region" description="Gly residues" evidence="6">
    <location>
        <begin position="331"/>
        <end position="347"/>
    </location>
</feature>
<feature type="region of interest" description="Disordered" evidence="6">
    <location>
        <begin position="295"/>
        <end position="358"/>
    </location>
</feature>
<sequence length="541" mass="56307">MVEALAETDPRTIGRYRLEGRLGAGGMGRVFLGRSPGGRAVAVKVVHPELAADDGFRRRFAVEVESARRVGGFHTTPVVDADPEGDPPWLVTAYIAGPSLSQVLAAHGALPEGSLRVLGAGLAEALEAIHGAGLVHRDLKPSNILLADDGPRVIDFGIARAMDATAYTRSGAAIGTPGFMAPEQIRAEAVGPPADVFSFGGVLCQAAGILPFGEGPTHAMLYRVIHEEPMLDGVPDGLRELVTACLAKDPSRRPSPADLLAALAQDAPAHGHATAWLPEAVADMLTRHVPPPPVVPPSLRALSGPRGLPAPAASTDGGNRAGTLPQHGVRTDGGGGFPVGTPVEGGPGPTPHAGGQEVPGGPPVAVVRFEGRKIGLGVELVGTILRRVIGVALMVLGAVIAAGEGSSGAPVVIFVLIGMAMVLGGLRRLFSLFAAVTRPYELYVGTSGIDLRYGGQRMLFGWHEINRVAVRRLAGRGPWALCLYPFAGTPLPSETDRATLPFLEKKTGWIVVTTTRRLAHPRTEVERAVAHFSGPRWGGNA</sequence>
<evidence type="ECO:0000256" key="1">
    <source>
        <dbReference type="ARBA" id="ARBA00022679"/>
    </source>
</evidence>
<keyword evidence="1" id="KW-0808">Transferase</keyword>
<dbReference type="EMBL" id="QTTT01000001">
    <property type="protein sequence ID" value="REE97288.1"/>
    <property type="molecule type" value="Genomic_DNA"/>
</dbReference>
<dbReference type="PANTHER" id="PTHR43289">
    <property type="entry name" value="MITOGEN-ACTIVATED PROTEIN KINASE KINASE KINASE 20-RELATED"/>
    <property type="match status" value="1"/>
</dbReference>
<dbReference type="SMART" id="SM00220">
    <property type="entry name" value="S_TKc"/>
    <property type="match status" value="1"/>
</dbReference>
<accession>A0A3D9SN52</accession>
<reference evidence="8 9" key="1">
    <citation type="submission" date="2018-08" db="EMBL/GenBank/DDBJ databases">
        <title>Sequencing the genomes of 1000 actinobacteria strains.</title>
        <authorList>
            <person name="Klenk H.-P."/>
        </authorList>
    </citation>
    <scope>NUCLEOTIDE SEQUENCE [LARGE SCALE GENOMIC DNA]</scope>
    <source>
        <strain evidence="8 9">DSM 43927</strain>
    </source>
</reference>
<dbReference type="InterPro" id="IPR000719">
    <property type="entry name" value="Prot_kinase_dom"/>
</dbReference>
<comment type="caution">
    <text evidence="8">The sequence shown here is derived from an EMBL/GenBank/DDBJ whole genome shotgun (WGS) entry which is preliminary data.</text>
</comment>
<organism evidence="8 9">
    <name type="scientific">Thermomonospora umbrina</name>
    <dbReference type="NCBI Taxonomy" id="111806"/>
    <lineage>
        <taxon>Bacteria</taxon>
        <taxon>Bacillati</taxon>
        <taxon>Actinomycetota</taxon>
        <taxon>Actinomycetes</taxon>
        <taxon>Streptosporangiales</taxon>
        <taxon>Thermomonosporaceae</taxon>
        <taxon>Thermomonospora</taxon>
    </lineage>
</organism>
<keyword evidence="8" id="KW-0723">Serine/threonine-protein kinase</keyword>
<dbReference type="Gene3D" id="3.30.200.20">
    <property type="entry name" value="Phosphorylase Kinase, domain 1"/>
    <property type="match status" value="1"/>
</dbReference>
<feature type="binding site" evidence="5">
    <location>
        <position position="44"/>
    </location>
    <ligand>
        <name>ATP</name>
        <dbReference type="ChEBI" id="CHEBI:30616"/>
    </ligand>
</feature>
<dbReference type="SUPFAM" id="SSF56112">
    <property type="entry name" value="Protein kinase-like (PK-like)"/>
    <property type="match status" value="1"/>
</dbReference>
<dbReference type="PROSITE" id="PS00108">
    <property type="entry name" value="PROTEIN_KINASE_ST"/>
    <property type="match status" value="1"/>
</dbReference>
<evidence type="ECO:0000313" key="9">
    <source>
        <dbReference type="Proteomes" id="UP000256661"/>
    </source>
</evidence>
<dbReference type="InterPro" id="IPR011009">
    <property type="entry name" value="Kinase-like_dom_sf"/>
</dbReference>
<dbReference type="InterPro" id="IPR008271">
    <property type="entry name" value="Ser/Thr_kinase_AS"/>
</dbReference>
<gene>
    <name evidence="8" type="ORF">DFJ69_2754</name>
</gene>
<name>A0A3D9SN52_9ACTN</name>
<feature type="domain" description="Protein kinase" evidence="7">
    <location>
        <begin position="16"/>
        <end position="277"/>
    </location>
</feature>
<evidence type="ECO:0000256" key="4">
    <source>
        <dbReference type="ARBA" id="ARBA00022840"/>
    </source>
</evidence>
<keyword evidence="9" id="KW-1185">Reference proteome</keyword>
<evidence type="ECO:0000313" key="8">
    <source>
        <dbReference type="EMBL" id="REE97288.1"/>
    </source>
</evidence>
<dbReference type="AlphaFoldDB" id="A0A3D9SN52"/>
<dbReference type="Pfam" id="PF00069">
    <property type="entry name" value="Pkinase"/>
    <property type="match status" value="1"/>
</dbReference>
<dbReference type="RefSeq" id="WP_245974337.1">
    <property type="nucleotide sequence ID" value="NZ_QTTT01000001.1"/>
</dbReference>
<protein>
    <submittedName>
        <fullName evidence="8">Serine/threonine protein kinase</fullName>
    </submittedName>
</protein>
<dbReference type="PANTHER" id="PTHR43289:SF34">
    <property type="entry name" value="SERINE_THREONINE-PROTEIN KINASE YBDM-RELATED"/>
    <property type="match status" value="1"/>
</dbReference>
<dbReference type="Gene3D" id="1.10.510.10">
    <property type="entry name" value="Transferase(Phosphotransferase) domain 1"/>
    <property type="match status" value="1"/>
</dbReference>
<dbReference type="PROSITE" id="PS50011">
    <property type="entry name" value="PROTEIN_KINASE_DOM"/>
    <property type="match status" value="1"/>
</dbReference>
<evidence type="ECO:0000256" key="2">
    <source>
        <dbReference type="ARBA" id="ARBA00022741"/>
    </source>
</evidence>
<dbReference type="PROSITE" id="PS00107">
    <property type="entry name" value="PROTEIN_KINASE_ATP"/>
    <property type="match status" value="1"/>
</dbReference>
<evidence type="ECO:0000256" key="3">
    <source>
        <dbReference type="ARBA" id="ARBA00022777"/>
    </source>
</evidence>
<keyword evidence="3 8" id="KW-0418">Kinase</keyword>
<dbReference type="GO" id="GO:0004674">
    <property type="term" value="F:protein serine/threonine kinase activity"/>
    <property type="evidence" value="ECO:0007669"/>
    <property type="project" value="UniProtKB-KW"/>
</dbReference>
<dbReference type="Proteomes" id="UP000256661">
    <property type="component" value="Unassembled WGS sequence"/>
</dbReference>
<evidence type="ECO:0000259" key="7">
    <source>
        <dbReference type="PROSITE" id="PS50011"/>
    </source>
</evidence>
<dbReference type="InterPro" id="IPR017441">
    <property type="entry name" value="Protein_kinase_ATP_BS"/>
</dbReference>
<keyword evidence="4 5" id="KW-0067">ATP-binding</keyword>
<dbReference type="CDD" id="cd14014">
    <property type="entry name" value="STKc_PknB_like"/>
    <property type="match status" value="1"/>
</dbReference>
<evidence type="ECO:0000256" key="6">
    <source>
        <dbReference type="SAM" id="MobiDB-lite"/>
    </source>
</evidence>